<proteinExistence type="predicted"/>
<name>A0A6S9ADJ1_9STRA</name>
<protein>
    <submittedName>
        <fullName evidence="3">Uncharacterized protein</fullName>
    </submittedName>
</protein>
<feature type="region of interest" description="Disordered" evidence="1">
    <location>
        <begin position="264"/>
        <end position="296"/>
    </location>
</feature>
<feature type="compositionally biased region" description="Basic and acidic residues" evidence="1">
    <location>
        <begin position="286"/>
        <end position="296"/>
    </location>
</feature>
<feature type="compositionally biased region" description="Basic and acidic residues" evidence="1">
    <location>
        <begin position="264"/>
        <end position="278"/>
    </location>
</feature>
<sequence>MRLATIAISAVIAALSTQQSLSFQPFSVRKQFLGYHHTQQAHSSSSPTSISTLYATTKDQGDSSEEAAIGSGDKPKKTFVNPILEPLQPFLPATDPKYAVTGPVGEGDFVITREGGPTKEELSNENLLSILMVECSDLEVNTLVWKCLGYRFDSSKQEWTADECFPNWKANFPTPPDLIGMSRIFSKEVDQPSLKANQAIVRSIPAENKQSLKVHLKPYGFTGYQYAELTPNKTRRAQCANWLLFYREELFGYTVEELREKRRLKKEAEEAEKRRIELETGEAPEEGWKPPVKEVF</sequence>
<accession>A0A6S9ADJ1</accession>
<evidence type="ECO:0000313" key="3">
    <source>
        <dbReference type="EMBL" id="CAD9316341.1"/>
    </source>
</evidence>
<feature type="chain" id="PRO_5030159523" evidence="2">
    <location>
        <begin position="23"/>
        <end position="296"/>
    </location>
</feature>
<keyword evidence="2" id="KW-0732">Signal</keyword>
<dbReference type="Pfam" id="PF08853">
    <property type="entry name" value="DUF1823"/>
    <property type="match status" value="1"/>
</dbReference>
<dbReference type="Gene3D" id="1.10.418.90">
    <property type="entry name" value="Protein of unknown function DUF1823"/>
    <property type="match status" value="1"/>
</dbReference>
<dbReference type="AlphaFoldDB" id="A0A6S9ADJ1"/>
<organism evidence="3">
    <name type="scientific">Ditylum brightwellii</name>
    <dbReference type="NCBI Taxonomy" id="49249"/>
    <lineage>
        <taxon>Eukaryota</taxon>
        <taxon>Sar</taxon>
        <taxon>Stramenopiles</taxon>
        <taxon>Ochrophyta</taxon>
        <taxon>Bacillariophyta</taxon>
        <taxon>Mediophyceae</taxon>
        <taxon>Lithodesmiophycidae</taxon>
        <taxon>Lithodesmiales</taxon>
        <taxon>Lithodesmiaceae</taxon>
        <taxon>Ditylum</taxon>
    </lineage>
</organism>
<gene>
    <name evidence="3" type="ORF">DBRI1063_LOCUS2748</name>
</gene>
<evidence type="ECO:0000256" key="1">
    <source>
        <dbReference type="SAM" id="MobiDB-lite"/>
    </source>
</evidence>
<evidence type="ECO:0000256" key="2">
    <source>
        <dbReference type="SAM" id="SignalP"/>
    </source>
</evidence>
<dbReference type="InterPro" id="IPR014952">
    <property type="entry name" value="DUF1823"/>
</dbReference>
<reference evidence="3" key="1">
    <citation type="submission" date="2021-01" db="EMBL/GenBank/DDBJ databases">
        <authorList>
            <person name="Corre E."/>
            <person name="Pelletier E."/>
            <person name="Niang G."/>
            <person name="Scheremetjew M."/>
            <person name="Finn R."/>
            <person name="Kale V."/>
            <person name="Holt S."/>
            <person name="Cochrane G."/>
            <person name="Meng A."/>
            <person name="Brown T."/>
            <person name="Cohen L."/>
        </authorList>
    </citation>
    <scope>NUCLEOTIDE SEQUENCE</scope>
    <source>
        <strain evidence="3">Pop2</strain>
    </source>
</reference>
<feature type="signal peptide" evidence="2">
    <location>
        <begin position="1"/>
        <end position="22"/>
    </location>
</feature>
<dbReference type="EMBL" id="HBGN01004153">
    <property type="protein sequence ID" value="CAD9316341.1"/>
    <property type="molecule type" value="Transcribed_RNA"/>
</dbReference>